<evidence type="ECO:0000313" key="11">
    <source>
        <dbReference type="EMBL" id="SIT66693.1"/>
    </source>
</evidence>
<feature type="domain" description="CBS" evidence="10">
    <location>
        <begin position="202"/>
        <end position="258"/>
    </location>
</feature>
<dbReference type="EMBL" id="FTPK01000001">
    <property type="protein sequence ID" value="SIT66693.1"/>
    <property type="molecule type" value="Genomic_DNA"/>
</dbReference>
<dbReference type="Pfam" id="PF00571">
    <property type="entry name" value="CBS"/>
    <property type="match status" value="2"/>
</dbReference>
<dbReference type="PROSITE" id="PS51371">
    <property type="entry name" value="CBS"/>
    <property type="match status" value="2"/>
</dbReference>
<evidence type="ECO:0000313" key="12">
    <source>
        <dbReference type="Proteomes" id="UP000223759"/>
    </source>
</evidence>
<evidence type="ECO:0000259" key="10">
    <source>
        <dbReference type="PROSITE" id="PS51371"/>
    </source>
</evidence>
<dbReference type="GO" id="GO:0046872">
    <property type="term" value="F:metal ion binding"/>
    <property type="evidence" value="ECO:0007669"/>
    <property type="project" value="UniProtKB-KW"/>
</dbReference>
<dbReference type="RefSeq" id="WP_076754906.1">
    <property type="nucleotide sequence ID" value="NZ_CP023018.1"/>
</dbReference>
<dbReference type="PANTHER" id="PTHR43773">
    <property type="entry name" value="MAGNESIUM TRANSPORTER MGTE"/>
    <property type="match status" value="1"/>
</dbReference>
<evidence type="ECO:0000256" key="4">
    <source>
        <dbReference type="ARBA" id="ARBA00022692"/>
    </source>
</evidence>
<evidence type="ECO:0000256" key="1">
    <source>
        <dbReference type="ARBA" id="ARBA00004141"/>
    </source>
</evidence>
<reference evidence="11 12" key="1">
    <citation type="submission" date="2017-01" db="EMBL/GenBank/DDBJ databases">
        <authorList>
            <person name="Mah S.A."/>
            <person name="Swanson W.J."/>
            <person name="Moy G.W."/>
            <person name="Vacquier V.D."/>
        </authorList>
    </citation>
    <scope>NUCLEOTIDE SEQUENCE [LARGE SCALE GENOMIC DNA]</scope>
    <source>
        <strain evidence="11 12">M9</strain>
    </source>
</reference>
<keyword evidence="8" id="KW-0129">CBS domain</keyword>
<keyword evidence="5 9" id="KW-0460">Magnesium</keyword>
<name>A0A1R3VPU0_9GAMM</name>
<dbReference type="InterPro" id="IPR038076">
    <property type="entry name" value="MgtE_N_sf"/>
</dbReference>
<comment type="subunit">
    <text evidence="9">Homodimer.</text>
</comment>
<dbReference type="SUPFAM" id="SSF54631">
    <property type="entry name" value="CBS-domain pair"/>
    <property type="match status" value="1"/>
</dbReference>
<sequence>MDSSHLHDLEHVLECLAAADLSGVRARLDEMRIQDIAAVLAELDVAERRDVFRLLPLGRRVDVFSYLEHGQQMQLLEQISVGEGRYLLSEMLPDDLTALLEELPQPEVRRLLRMLPFRSIRRALTLLGYPEDSCGRLMTTAVVSVRPEWTMAQALDHLRLQAERGETVNLVYVTNEDGVLQGVLPLKYFLRRESEQLVSDLMTTSVIAIDAHEPQEEALHMIRHYDLTALPVVDEDQELLGIVTVDDVLDVEEEETTEDFQRMGSLGVLNLSLRDASPALLYRKRVGWLLILIAINMIGGVVIAGHGDAIEALVVLVFFLPLIIAGGGNAGTQSSTLMVRSLATGDVEPSDWLKLWGKELLVATALGVTMAVAVSALGFWRGGMDVAVLIALAMLLVVVVGSMLGMLLPFVLSRFKMDPATASAPLVTSIADVAGISIYFSLAAMILGIV</sequence>
<keyword evidence="6 9" id="KW-1133">Transmembrane helix</keyword>
<feature type="transmembrane region" description="Helical" evidence="9">
    <location>
        <begin position="312"/>
        <end position="331"/>
    </location>
</feature>
<evidence type="ECO:0000256" key="6">
    <source>
        <dbReference type="ARBA" id="ARBA00022989"/>
    </source>
</evidence>
<dbReference type="SUPFAM" id="SSF161093">
    <property type="entry name" value="MgtE membrane domain-like"/>
    <property type="match status" value="1"/>
</dbReference>
<dbReference type="SMART" id="SM00924">
    <property type="entry name" value="MgtE_N"/>
    <property type="match status" value="1"/>
</dbReference>
<dbReference type="Gene3D" id="1.25.60.10">
    <property type="entry name" value="MgtE N-terminal domain-like"/>
    <property type="match status" value="1"/>
</dbReference>
<dbReference type="InterPro" id="IPR006667">
    <property type="entry name" value="SLC41_membr_dom"/>
</dbReference>
<dbReference type="CDD" id="cd04606">
    <property type="entry name" value="CBS_pair_Mg_transporter"/>
    <property type="match status" value="1"/>
</dbReference>
<dbReference type="Proteomes" id="UP000223759">
    <property type="component" value="Unassembled WGS sequence"/>
</dbReference>
<dbReference type="AlphaFoldDB" id="A0A1R3VPU0"/>
<dbReference type="STRING" id="233100.SAMN05216526_0669"/>
<dbReference type="InterPro" id="IPR036739">
    <property type="entry name" value="SLC41_membr_dom_sf"/>
</dbReference>
<dbReference type="InterPro" id="IPR006669">
    <property type="entry name" value="MgtE_transporter"/>
</dbReference>
<evidence type="ECO:0000256" key="3">
    <source>
        <dbReference type="ARBA" id="ARBA00022448"/>
    </source>
</evidence>
<proteinExistence type="inferred from homology"/>
<comment type="function">
    <text evidence="9">Acts as a magnesium transporter.</text>
</comment>
<feature type="transmembrane region" description="Helical" evidence="9">
    <location>
        <begin position="424"/>
        <end position="449"/>
    </location>
</feature>
<keyword evidence="9" id="KW-1003">Cell membrane</keyword>
<dbReference type="SMART" id="SM00116">
    <property type="entry name" value="CBS"/>
    <property type="match status" value="1"/>
</dbReference>
<feature type="domain" description="CBS" evidence="10">
    <location>
        <begin position="138"/>
        <end position="201"/>
    </location>
</feature>
<dbReference type="InterPro" id="IPR046342">
    <property type="entry name" value="CBS_dom_sf"/>
</dbReference>
<dbReference type="GO" id="GO:0005886">
    <property type="term" value="C:plasma membrane"/>
    <property type="evidence" value="ECO:0007669"/>
    <property type="project" value="UniProtKB-SubCell"/>
</dbReference>
<dbReference type="InterPro" id="IPR006668">
    <property type="entry name" value="Mg_transptr_MgtE_intracell_dom"/>
</dbReference>
<evidence type="ECO:0000256" key="5">
    <source>
        <dbReference type="ARBA" id="ARBA00022842"/>
    </source>
</evidence>
<keyword evidence="9" id="KW-0479">Metal-binding</keyword>
<evidence type="ECO:0000256" key="7">
    <source>
        <dbReference type="ARBA" id="ARBA00023136"/>
    </source>
</evidence>
<evidence type="ECO:0000256" key="8">
    <source>
        <dbReference type="PROSITE-ProRule" id="PRU00703"/>
    </source>
</evidence>
<dbReference type="GO" id="GO:0015095">
    <property type="term" value="F:magnesium ion transmembrane transporter activity"/>
    <property type="evidence" value="ECO:0007669"/>
    <property type="project" value="UniProtKB-UniRule"/>
</dbReference>
<evidence type="ECO:0000256" key="2">
    <source>
        <dbReference type="ARBA" id="ARBA00009749"/>
    </source>
</evidence>
<gene>
    <name evidence="11" type="ORF">SAMN05216526_0669</name>
</gene>
<feature type="transmembrane region" description="Helical" evidence="9">
    <location>
        <begin position="286"/>
        <end position="306"/>
    </location>
</feature>
<dbReference type="Pfam" id="PF01769">
    <property type="entry name" value="MgtE"/>
    <property type="match status" value="1"/>
</dbReference>
<dbReference type="SUPFAM" id="SSF158791">
    <property type="entry name" value="MgtE N-terminal domain-like"/>
    <property type="match status" value="1"/>
</dbReference>
<dbReference type="InterPro" id="IPR000644">
    <property type="entry name" value="CBS_dom"/>
</dbReference>
<dbReference type="Gene3D" id="3.10.580.10">
    <property type="entry name" value="CBS-domain"/>
    <property type="match status" value="1"/>
</dbReference>
<comment type="similarity">
    <text evidence="2 9">Belongs to the SLC41A transporter family.</text>
</comment>
<dbReference type="NCBIfam" id="TIGR00400">
    <property type="entry name" value="mgtE"/>
    <property type="match status" value="1"/>
</dbReference>
<keyword evidence="4 9" id="KW-0812">Transmembrane</keyword>
<evidence type="ECO:0000256" key="9">
    <source>
        <dbReference type="RuleBase" id="RU362011"/>
    </source>
</evidence>
<dbReference type="OrthoDB" id="9790355at2"/>
<protein>
    <recommendedName>
        <fullName evidence="9">Magnesium transporter MgtE</fullName>
    </recommendedName>
</protein>
<comment type="subcellular location">
    <subcellularLocation>
        <location evidence="9">Cell membrane</location>
        <topology evidence="9">Multi-pass membrane protein</topology>
    </subcellularLocation>
    <subcellularLocation>
        <location evidence="1">Membrane</location>
        <topology evidence="1">Multi-pass membrane protein</topology>
    </subcellularLocation>
</comment>
<keyword evidence="7 9" id="KW-0472">Membrane</keyword>
<feature type="transmembrane region" description="Helical" evidence="9">
    <location>
        <begin position="386"/>
        <end position="412"/>
    </location>
</feature>
<dbReference type="Gene3D" id="1.10.357.20">
    <property type="entry name" value="SLC41 divalent cation transporters, integral membrane domain"/>
    <property type="match status" value="1"/>
</dbReference>
<dbReference type="PANTHER" id="PTHR43773:SF1">
    <property type="entry name" value="MAGNESIUM TRANSPORTER MGTE"/>
    <property type="match status" value="1"/>
</dbReference>
<organism evidence="11 12">
    <name type="scientific">Ectothiorhodosinus mongolicus</name>
    <dbReference type="NCBI Taxonomy" id="233100"/>
    <lineage>
        <taxon>Bacteria</taxon>
        <taxon>Pseudomonadati</taxon>
        <taxon>Pseudomonadota</taxon>
        <taxon>Gammaproteobacteria</taxon>
        <taxon>Chromatiales</taxon>
        <taxon>Ectothiorhodospiraceae</taxon>
        <taxon>Ectothiorhodosinus</taxon>
    </lineage>
</organism>
<dbReference type="Pfam" id="PF03448">
    <property type="entry name" value="MgtE_N"/>
    <property type="match status" value="1"/>
</dbReference>
<accession>A0A1R3VPU0</accession>
<keyword evidence="3 9" id="KW-0813">Transport</keyword>
<feature type="transmembrane region" description="Helical" evidence="9">
    <location>
        <begin position="360"/>
        <end position="380"/>
    </location>
</feature>
<keyword evidence="12" id="KW-1185">Reference proteome</keyword>